<organism evidence="6 7">
    <name type="scientific">Oscillochloris trichoides DG-6</name>
    <dbReference type="NCBI Taxonomy" id="765420"/>
    <lineage>
        <taxon>Bacteria</taxon>
        <taxon>Bacillati</taxon>
        <taxon>Chloroflexota</taxon>
        <taxon>Chloroflexia</taxon>
        <taxon>Chloroflexales</taxon>
        <taxon>Chloroflexineae</taxon>
        <taxon>Oscillochloridaceae</taxon>
        <taxon>Oscillochloris</taxon>
    </lineage>
</organism>
<evidence type="ECO:0000256" key="4">
    <source>
        <dbReference type="ARBA" id="ARBA00023136"/>
    </source>
</evidence>
<dbReference type="PANTHER" id="PTHR47704:SF1">
    <property type="entry name" value="POTASSIUM TRANSPORTER KIMA"/>
    <property type="match status" value="1"/>
</dbReference>
<evidence type="ECO:0000313" key="7">
    <source>
        <dbReference type="Proteomes" id="UP000054010"/>
    </source>
</evidence>
<dbReference type="InterPro" id="IPR002293">
    <property type="entry name" value="AA/rel_permease1"/>
</dbReference>
<proteinExistence type="predicted"/>
<dbReference type="Gene3D" id="1.20.1740.10">
    <property type="entry name" value="Amino acid/polyamine transporter I"/>
    <property type="match status" value="1"/>
</dbReference>
<evidence type="ECO:0000256" key="2">
    <source>
        <dbReference type="ARBA" id="ARBA00022692"/>
    </source>
</evidence>
<comment type="caution">
    <text evidence="6">The sequence shown here is derived from an EMBL/GenBank/DDBJ whole genome shotgun (WGS) entry which is preliminary data.</text>
</comment>
<comment type="subcellular location">
    <subcellularLocation>
        <location evidence="1">Membrane</location>
        <topology evidence="1">Multi-pass membrane protein</topology>
    </subcellularLocation>
</comment>
<evidence type="ECO:0000256" key="1">
    <source>
        <dbReference type="ARBA" id="ARBA00004141"/>
    </source>
</evidence>
<name>E1IA83_9CHLR</name>
<feature type="transmembrane region" description="Helical" evidence="5">
    <location>
        <begin position="107"/>
        <end position="135"/>
    </location>
</feature>
<feature type="transmembrane region" description="Helical" evidence="5">
    <location>
        <begin position="147"/>
        <end position="164"/>
    </location>
</feature>
<keyword evidence="7" id="KW-1185">Reference proteome</keyword>
<feature type="transmembrane region" description="Helical" evidence="5">
    <location>
        <begin position="50"/>
        <end position="80"/>
    </location>
</feature>
<feature type="transmembrane region" description="Helical" evidence="5">
    <location>
        <begin position="218"/>
        <end position="237"/>
    </location>
</feature>
<dbReference type="GO" id="GO:0016020">
    <property type="term" value="C:membrane"/>
    <property type="evidence" value="ECO:0007669"/>
    <property type="project" value="UniProtKB-SubCell"/>
</dbReference>
<reference evidence="6 7" key="1">
    <citation type="journal article" date="2011" name="J. Bacteriol.">
        <title>Draft genome sequence of the anoxygenic filamentous phototrophic bacterium Oscillochloris trichoides subsp. DG-6.</title>
        <authorList>
            <person name="Kuznetsov B.B."/>
            <person name="Ivanovsky R.N."/>
            <person name="Keppen O.I."/>
            <person name="Sukhacheva M.V."/>
            <person name="Bumazhkin B.K."/>
            <person name="Patutina E.O."/>
            <person name="Beletsky A.V."/>
            <person name="Mardanov A.V."/>
            <person name="Baslerov R.V."/>
            <person name="Panteleeva A.N."/>
            <person name="Kolganova T.V."/>
            <person name="Ravin N.V."/>
            <person name="Skryabin K.G."/>
        </authorList>
    </citation>
    <scope>NUCLEOTIDE SEQUENCE [LARGE SCALE GENOMIC DNA]</scope>
    <source>
        <strain evidence="6 7">DG-6</strain>
    </source>
</reference>
<keyword evidence="2 5" id="KW-0812">Transmembrane</keyword>
<dbReference type="eggNOG" id="COG0531">
    <property type="taxonomic scope" value="Bacteria"/>
</dbReference>
<dbReference type="Pfam" id="PF13520">
    <property type="entry name" value="AA_permease_2"/>
    <property type="match status" value="1"/>
</dbReference>
<feature type="transmembrane region" description="Helical" evidence="5">
    <location>
        <begin position="350"/>
        <end position="372"/>
    </location>
</feature>
<sequence length="615" mass="66631">MGQIKRFLVGKPIATEHQHHERLSRITALAVFSSDALSSVAYATEAILTILILGGAAALGLALPIAGGIAVLLVVVAFSYRQTIRAYPKGGGGYIVAHENLGKLPGLIAAGALLTDYVLTVAVSISAGVAAITSLANTWGAPWVKDYAVEIALFCIFLVTLANLRGVKESGAIFAVPTYAFVASILVLVVYGIGMDLLFGAKPVEQHITPELLHGETIGLWLILRAFAAGCTALTGIEAISDGVPAFRSPEAKNASSTLTWMVAILVTMFLGITWLANAHGAIPNEITHETVVSQIARTIFGNGPIYFVIQVATAIILVLAANTAYADFPRLASFLSRDRFLPRQFSSRGDRLVFSNGILALGFFSALLVVIFQANEIAMLPLYAIGVFISFTLSQAGMVRRHFRIKEEGWKRGAVINGIGATLTAIVLVVLAVTKFTHGAWAVMVLIPILVVIFNSIHRHYNSVARQLSLEGADLPIALRRHTAVVLVSGIHRGVLPALQYGSSLAPDNVTAVYVNLDPDQTAKLQQRWRDWGCNVPLVVLESPYRSLITPLFNYIQEMDARYDDDVLTVVLPEFVPAHWWEHMLHNQTGFLIKTALMFNKNVVVTSVPYHLER</sequence>
<dbReference type="AlphaFoldDB" id="E1IA83"/>
<feature type="transmembrane region" description="Helical" evidence="5">
    <location>
        <begin position="171"/>
        <end position="193"/>
    </location>
</feature>
<evidence type="ECO:0000313" key="6">
    <source>
        <dbReference type="EMBL" id="EFO81837.1"/>
    </source>
</evidence>
<dbReference type="GO" id="GO:0022857">
    <property type="term" value="F:transmembrane transporter activity"/>
    <property type="evidence" value="ECO:0007669"/>
    <property type="project" value="InterPro"/>
</dbReference>
<keyword evidence="3 5" id="KW-1133">Transmembrane helix</keyword>
<keyword evidence="4 5" id="KW-0472">Membrane</keyword>
<feature type="transmembrane region" description="Helical" evidence="5">
    <location>
        <begin position="258"/>
        <end position="277"/>
    </location>
</feature>
<protein>
    <submittedName>
        <fullName evidence="6">Amino acid permease-associated region</fullName>
    </submittedName>
</protein>
<feature type="transmembrane region" description="Helical" evidence="5">
    <location>
        <begin position="415"/>
        <end position="434"/>
    </location>
</feature>
<dbReference type="HOGENOM" id="CLU_017999_1_1_0"/>
<feature type="transmembrane region" description="Helical" evidence="5">
    <location>
        <begin position="378"/>
        <end position="394"/>
    </location>
</feature>
<evidence type="ECO:0000256" key="5">
    <source>
        <dbReference type="SAM" id="Phobius"/>
    </source>
</evidence>
<evidence type="ECO:0000256" key="3">
    <source>
        <dbReference type="ARBA" id="ARBA00022989"/>
    </source>
</evidence>
<dbReference type="InterPro" id="IPR053153">
    <property type="entry name" value="APC_K+_Transporter"/>
</dbReference>
<dbReference type="Proteomes" id="UP000054010">
    <property type="component" value="Unassembled WGS sequence"/>
</dbReference>
<feature type="transmembrane region" description="Helical" evidence="5">
    <location>
        <begin position="306"/>
        <end position="329"/>
    </location>
</feature>
<accession>E1IA83</accession>
<feature type="transmembrane region" description="Helical" evidence="5">
    <location>
        <begin position="440"/>
        <end position="458"/>
    </location>
</feature>
<dbReference type="STRING" id="765420.OSCT_0234"/>
<gene>
    <name evidence="6" type="ORF">OSCT_0234</name>
</gene>
<dbReference type="EMBL" id="ADVR01000004">
    <property type="protein sequence ID" value="EFO81837.1"/>
    <property type="molecule type" value="Genomic_DNA"/>
</dbReference>
<dbReference type="PANTHER" id="PTHR47704">
    <property type="entry name" value="POTASSIUM TRANSPORTER KIMA"/>
    <property type="match status" value="1"/>
</dbReference>